<evidence type="ECO:0000256" key="1">
    <source>
        <dbReference type="SAM" id="MobiDB-lite"/>
    </source>
</evidence>
<organism evidence="2 3">
    <name type="scientific">Carbonactinospora thermoautotrophica</name>
    <dbReference type="NCBI Taxonomy" id="1469144"/>
    <lineage>
        <taxon>Bacteria</taxon>
        <taxon>Bacillati</taxon>
        <taxon>Actinomycetota</taxon>
        <taxon>Actinomycetes</taxon>
        <taxon>Kitasatosporales</taxon>
        <taxon>Carbonactinosporaceae</taxon>
        <taxon>Carbonactinospora</taxon>
    </lineage>
</organism>
<dbReference type="EMBL" id="LAXD01000001">
    <property type="protein sequence ID" value="KWW99426.1"/>
    <property type="molecule type" value="Genomic_DNA"/>
</dbReference>
<dbReference type="Proteomes" id="UP000070188">
    <property type="component" value="Unassembled WGS sequence"/>
</dbReference>
<feature type="compositionally biased region" description="Pro residues" evidence="1">
    <location>
        <begin position="183"/>
        <end position="196"/>
    </location>
</feature>
<proteinExistence type="predicted"/>
<evidence type="ECO:0000313" key="3">
    <source>
        <dbReference type="Proteomes" id="UP000070188"/>
    </source>
</evidence>
<dbReference type="STRING" id="1469144.LI90_1061"/>
<feature type="compositionally biased region" description="Low complexity" evidence="1">
    <location>
        <begin position="15"/>
        <end position="25"/>
    </location>
</feature>
<comment type="caution">
    <text evidence="2">The sequence shown here is derived from an EMBL/GenBank/DDBJ whole genome shotgun (WGS) entry which is preliminary data.</text>
</comment>
<name>A0A132MNJ0_9ACTN</name>
<feature type="region of interest" description="Disordered" evidence="1">
    <location>
        <begin position="1"/>
        <end position="25"/>
    </location>
</feature>
<protein>
    <submittedName>
        <fullName evidence="2">Uncharacterized protein</fullName>
    </submittedName>
</protein>
<feature type="region of interest" description="Disordered" evidence="1">
    <location>
        <begin position="183"/>
        <end position="205"/>
    </location>
</feature>
<accession>A0A132MNJ0</accession>
<gene>
    <name evidence="2" type="ORF">LI90_1061</name>
</gene>
<keyword evidence="3" id="KW-1185">Reference proteome</keyword>
<dbReference type="PATRIC" id="fig|1469144.10.peg.1182"/>
<reference evidence="3" key="1">
    <citation type="submission" date="2015-04" db="EMBL/GenBank/DDBJ databases">
        <title>Physiological reanalysis, assessment of diazotrophy, and genome sequences of multiple isolates of Streptomyces thermoautotrophicus.</title>
        <authorList>
            <person name="MacKellar D.C."/>
            <person name="Lieber L."/>
            <person name="Norman J."/>
            <person name="Bolger A."/>
            <person name="Tobin C."/>
            <person name="Murray J.W."/>
            <person name="Chang R."/>
            <person name="Ford T."/>
            <person name="Nguyen P.Q."/>
            <person name="Woodward J."/>
            <person name="Permingeat H."/>
            <person name="Joshi N.S."/>
            <person name="Silver P.A."/>
            <person name="Usadel B."/>
            <person name="Rutherford A.W."/>
            <person name="Friesen M."/>
            <person name="Prell J."/>
        </authorList>
    </citation>
    <scope>NUCLEOTIDE SEQUENCE [LARGE SCALE GENOMIC DNA]</scope>
    <source>
        <strain evidence="3">H1</strain>
    </source>
</reference>
<sequence length="391" mass="40437">MAYLGVPVQEEPLESGPAGAPSRPAGPGVSLARLLRVARLSPAQGAVIAAEILGVLEARHAAGRVHGRLRAEDIHIGPGGEVRVLGDTPAAQDDEARRADLEAAVALVGQLAAATSSRGRHAAASQSHLLALLERLAAGNPLIVTGVGQPAAELRAALGGPEGAERARGELGALAATLLGMRPAPPPSSDPVPPVPAEEAVEEAARPPRRLSQTLRAAWPWLWRVAVAVTVFATAVWLEYAFLREEITRSLQLLRRPEATASARPGTTGRPPSPVPVLAAASAGPLTAVDARPLQRCAPGKPCPIRVLVRARPGTKPLRVGWSFEIIDRCTGARVSRPGGEVTLKPGSDHAIALNRLQLPNGRAIAVIVITNTPARVAGPPLPFPATGGTC</sequence>
<dbReference type="RefSeq" id="WP_066884852.1">
    <property type="nucleotide sequence ID" value="NZ_JYIJ01000016.1"/>
</dbReference>
<dbReference type="Gene3D" id="1.10.510.10">
    <property type="entry name" value="Transferase(Phosphotransferase) domain 1"/>
    <property type="match status" value="1"/>
</dbReference>
<dbReference type="AlphaFoldDB" id="A0A132MNJ0"/>
<evidence type="ECO:0000313" key="2">
    <source>
        <dbReference type="EMBL" id="KWW99426.1"/>
    </source>
</evidence>